<sequence>MDIRMLALVLLVNVVGSLADLRSPLFRPRRNGLREDITDQAGISRTRKRETTASPSVSTLHLYTLIPPPDPTASPAPNESPQDKPGPKARSNSSPKSMARRSTNEPNSSTESNNPKSKGATQSPEDDPSIDSRPRRPAPKPGGRSSTPRSPKPTTSRTDPEDEGAVTRRPAGAADSGRPKDESEPKARGGKPRAKARPADSEENPEPRGGKRTDSEEEPSTRRLSNLRERPKAKPRDSDEEMEEEEEEEEEKSRRPSNEPTRKAKRPKGKPAGSSDQESEEAVDSRARGKPAIGSRFDEPDDDEEEESKGKQRAEKSKSNRFPMDSLQNPQNFQFPPFFVPSFVPGFSSPYTNPYSPNAWAGSNGGSRGYGAGAGAASFASATASAGAPDLTSNYNAYPQGGYPGGYGDTSNMVNAPTPGVYNSGGYGSYGGDVYDPSSFAFPDYNFADFQKQMEENFRQLQAQFQKQQQSLFDATNRIAGDPSSIPGLHSAVSSINLGPEGGYQAGAINPVRPGVESRFGEEVPPPSGNSFGVFSSSSSHTMVGPDGKTISHKSSTTGVNDNGKITFRTIED</sequence>
<feature type="region of interest" description="Disordered" evidence="1">
    <location>
        <begin position="37"/>
        <end position="333"/>
    </location>
</feature>
<feature type="compositionally biased region" description="Basic and acidic residues" evidence="1">
    <location>
        <begin position="197"/>
        <end position="214"/>
    </location>
</feature>
<evidence type="ECO:0000313" key="4">
    <source>
        <dbReference type="Proteomes" id="UP000005203"/>
    </source>
</evidence>
<accession>A0A7M7TFJ8</accession>
<gene>
    <name evidence="5" type="primary">LOC408280</name>
</gene>
<evidence type="ECO:0000313" key="3">
    <source>
        <dbReference type="EnsemblMetazoa" id="XP_397488"/>
    </source>
</evidence>
<dbReference type="KEGG" id="ame:408280"/>
<feature type="compositionally biased region" description="Low complexity" evidence="1">
    <location>
        <begin position="141"/>
        <end position="157"/>
    </location>
</feature>
<dbReference type="RefSeq" id="XP_397488.4">
    <property type="nucleotide sequence ID" value="XM_397488.7"/>
</dbReference>
<feature type="compositionally biased region" description="Acidic residues" evidence="1">
    <location>
        <begin position="238"/>
        <end position="250"/>
    </location>
</feature>
<feature type="compositionally biased region" description="Basic and acidic residues" evidence="1">
    <location>
        <begin position="226"/>
        <end position="237"/>
    </location>
</feature>
<feature type="chain" id="PRO_5044661012" evidence="2">
    <location>
        <begin position="20"/>
        <end position="573"/>
    </location>
</feature>
<dbReference type="OrthoDB" id="7555170at2759"/>
<protein>
    <submittedName>
        <fullName evidence="5">Uncharacterized protein LOC408280</fullName>
    </submittedName>
</protein>
<feature type="compositionally biased region" description="Basic and acidic residues" evidence="1">
    <location>
        <begin position="177"/>
        <end position="187"/>
    </location>
</feature>
<feature type="compositionally biased region" description="Polar residues" evidence="1">
    <location>
        <begin position="52"/>
        <end position="61"/>
    </location>
</feature>
<feature type="compositionally biased region" description="Basic and acidic residues" evidence="1">
    <location>
        <begin position="251"/>
        <end position="262"/>
    </location>
</feature>
<keyword evidence="4" id="KW-1185">Reference proteome</keyword>
<proteinExistence type="predicted"/>
<organism evidence="3">
    <name type="scientific">Apis mellifera</name>
    <name type="common">Honeybee</name>
    <dbReference type="NCBI Taxonomy" id="7460"/>
    <lineage>
        <taxon>Eukaryota</taxon>
        <taxon>Metazoa</taxon>
        <taxon>Ecdysozoa</taxon>
        <taxon>Arthropoda</taxon>
        <taxon>Hexapoda</taxon>
        <taxon>Insecta</taxon>
        <taxon>Pterygota</taxon>
        <taxon>Neoptera</taxon>
        <taxon>Endopterygota</taxon>
        <taxon>Hymenoptera</taxon>
        <taxon>Apocrita</taxon>
        <taxon>Aculeata</taxon>
        <taxon>Apoidea</taxon>
        <taxon>Anthophila</taxon>
        <taxon>Apidae</taxon>
        <taxon>Apis</taxon>
    </lineage>
</organism>
<reference evidence="3" key="1">
    <citation type="submission" date="2021-01" db="UniProtKB">
        <authorList>
            <consortium name="EnsemblMetazoa"/>
        </authorList>
    </citation>
    <scope>IDENTIFICATION</scope>
    <source>
        <strain evidence="3">DH4</strain>
    </source>
</reference>
<dbReference type="EnsemblMetazoa" id="XM_397488">
    <property type="protein sequence ID" value="XP_397488"/>
    <property type="gene ID" value="LOC408280"/>
</dbReference>
<dbReference type="GeneID" id="408280"/>
<name>A0A7M7TFJ8_APIME</name>
<accession>A0A8B9B3H0</accession>
<dbReference type="Proteomes" id="UP000005203">
    <property type="component" value="Linkage group LG10"/>
</dbReference>
<evidence type="ECO:0000313" key="5">
    <source>
        <dbReference type="RefSeq" id="XP_397488.4"/>
    </source>
</evidence>
<keyword evidence="2" id="KW-0732">Signal</keyword>
<feature type="compositionally biased region" description="Low complexity" evidence="1">
    <location>
        <begin position="104"/>
        <end position="118"/>
    </location>
</feature>
<feature type="region of interest" description="Disordered" evidence="1">
    <location>
        <begin position="535"/>
        <end position="573"/>
    </location>
</feature>
<feature type="signal peptide" evidence="2">
    <location>
        <begin position="1"/>
        <end position="19"/>
    </location>
</feature>
<reference evidence="5" key="2">
    <citation type="submission" date="2025-04" db="UniProtKB">
        <authorList>
            <consortium name="RefSeq"/>
        </authorList>
    </citation>
    <scope>IDENTIFICATION</scope>
    <source>
        <strain evidence="5">DH4</strain>
        <tissue evidence="5">Whole body</tissue>
    </source>
</reference>
<dbReference type="AlphaFoldDB" id="A0A7M7TFJ8"/>
<evidence type="ECO:0000256" key="2">
    <source>
        <dbReference type="SAM" id="SignalP"/>
    </source>
</evidence>
<feature type="compositionally biased region" description="Basic and acidic residues" evidence="1">
    <location>
        <begin position="308"/>
        <end position="318"/>
    </location>
</feature>
<evidence type="ECO:0000256" key="1">
    <source>
        <dbReference type="SAM" id="MobiDB-lite"/>
    </source>
</evidence>